<keyword evidence="3" id="KW-1185">Reference proteome</keyword>
<reference evidence="2" key="1">
    <citation type="submission" date="2020-08" db="EMBL/GenBank/DDBJ databases">
        <title>Multicomponent nature underlies the extraordinary mechanical properties of spider dragline silk.</title>
        <authorList>
            <person name="Kono N."/>
            <person name="Nakamura H."/>
            <person name="Mori M."/>
            <person name="Yoshida Y."/>
            <person name="Ohtoshi R."/>
            <person name="Malay A.D."/>
            <person name="Moran D.A.P."/>
            <person name="Tomita M."/>
            <person name="Numata K."/>
            <person name="Arakawa K."/>
        </authorList>
    </citation>
    <scope>NUCLEOTIDE SEQUENCE</scope>
</reference>
<evidence type="ECO:0000313" key="3">
    <source>
        <dbReference type="Proteomes" id="UP000887013"/>
    </source>
</evidence>
<proteinExistence type="predicted"/>
<organism evidence="2 3">
    <name type="scientific">Nephila pilipes</name>
    <name type="common">Giant wood spider</name>
    <name type="synonym">Nephila maculata</name>
    <dbReference type="NCBI Taxonomy" id="299642"/>
    <lineage>
        <taxon>Eukaryota</taxon>
        <taxon>Metazoa</taxon>
        <taxon>Ecdysozoa</taxon>
        <taxon>Arthropoda</taxon>
        <taxon>Chelicerata</taxon>
        <taxon>Arachnida</taxon>
        <taxon>Araneae</taxon>
        <taxon>Araneomorphae</taxon>
        <taxon>Entelegynae</taxon>
        <taxon>Araneoidea</taxon>
        <taxon>Nephilidae</taxon>
        <taxon>Nephila</taxon>
    </lineage>
</organism>
<sequence>MPRARRFHERQRYVTPTSASTYARTNAIYATGNMRVRRKRQYVPPRQMSPAESQHAQTPASRSDIQEVLQVSALLKTRLFTMPPRCRNGTEVA</sequence>
<comment type="caution">
    <text evidence="2">The sequence shown here is derived from an EMBL/GenBank/DDBJ whole genome shotgun (WGS) entry which is preliminary data.</text>
</comment>
<name>A0A8X6Q6R5_NEPPI</name>
<gene>
    <name evidence="2" type="ORF">NPIL_692691</name>
</gene>
<evidence type="ECO:0000313" key="2">
    <source>
        <dbReference type="EMBL" id="GFU09090.1"/>
    </source>
</evidence>
<dbReference type="AlphaFoldDB" id="A0A8X6Q6R5"/>
<dbReference type="EMBL" id="BMAW01124687">
    <property type="protein sequence ID" value="GFU09090.1"/>
    <property type="molecule type" value="Genomic_DNA"/>
</dbReference>
<protein>
    <submittedName>
        <fullName evidence="2">Uncharacterized protein</fullName>
    </submittedName>
</protein>
<feature type="compositionally biased region" description="Polar residues" evidence="1">
    <location>
        <begin position="50"/>
        <end position="63"/>
    </location>
</feature>
<dbReference type="Proteomes" id="UP000887013">
    <property type="component" value="Unassembled WGS sequence"/>
</dbReference>
<feature type="region of interest" description="Disordered" evidence="1">
    <location>
        <begin position="41"/>
        <end position="64"/>
    </location>
</feature>
<accession>A0A8X6Q6R5</accession>
<evidence type="ECO:0000256" key="1">
    <source>
        <dbReference type="SAM" id="MobiDB-lite"/>
    </source>
</evidence>